<organism evidence="1 2">
    <name type="scientific">Brevibacillus fortis</name>
    <dbReference type="NCBI Taxonomy" id="2126352"/>
    <lineage>
        <taxon>Bacteria</taxon>
        <taxon>Bacillati</taxon>
        <taxon>Bacillota</taxon>
        <taxon>Bacilli</taxon>
        <taxon>Bacillales</taxon>
        <taxon>Paenibacillaceae</taxon>
        <taxon>Brevibacillus</taxon>
    </lineage>
</organism>
<reference evidence="1 2" key="1">
    <citation type="submission" date="2018-03" db="EMBL/GenBank/DDBJ databases">
        <title>Brevisbacillus phylogenomics.</title>
        <authorList>
            <person name="Dunlap C."/>
        </authorList>
    </citation>
    <scope>NUCLEOTIDE SEQUENCE [LARGE SCALE GENOMIC DNA]</scope>
    <source>
        <strain evidence="1 2">NRRL NRS-1210</strain>
    </source>
</reference>
<name>A0A2P7UT42_9BACL</name>
<dbReference type="EMBL" id="PXZM01000038">
    <property type="protein sequence ID" value="PSJ90168.1"/>
    <property type="molecule type" value="Genomic_DNA"/>
</dbReference>
<gene>
    <name evidence="1" type="ORF">C7R93_22590</name>
</gene>
<evidence type="ECO:0000313" key="1">
    <source>
        <dbReference type="EMBL" id="PSJ90168.1"/>
    </source>
</evidence>
<dbReference type="RefSeq" id="WP_106840933.1">
    <property type="nucleotide sequence ID" value="NZ_JBCNIW010000017.1"/>
</dbReference>
<dbReference type="Proteomes" id="UP000240419">
    <property type="component" value="Unassembled WGS sequence"/>
</dbReference>
<dbReference type="InterPro" id="IPR045390">
    <property type="entry name" value="ABC-3C_MC3"/>
</dbReference>
<sequence>MERDETITYEEYEYIDHIQNITLNPFYMSRIIHAFISGYEKSVVPFNLLYIVLPIIYYRPSRKLLITAQSRSSLRSLFVDDVNKAAALGGLQERVFYFYTLTNQSFIIAANEGRIRLGSEGIELSQTIDYKDTLNKNVRDFIRAAHYLGLLCSKMEVSNVYRLLGVTLL</sequence>
<protein>
    <submittedName>
        <fullName evidence="1">Uncharacterized protein</fullName>
    </submittedName>
</protein>
<comment type="caution">
    <text evidence="1">The sequence shown here is derived from an EMBL/GenBank/DDBJ whole genome shotgun (WGS) entry which is preliminary data.</text>
</comment>
<accession>A0A2P7UT42</accession>
<proteinExistence type="predicted"/>
<dbReference type="OrthoDB" id="2860751at2"/>
<dbReference type="Pfam" id="PF20131">
    <property type="entry name" value="MC3"/>
    <property type="match status" value="1"/>
</dbReference>
<keyword evidence="2" id="KW-1185">Reference proteome</keyword>
<evidence type="ECO:0000313" key="2">
    <source>
        <dbReference type="Proteomes" id="UP000240419"/>
    </source>
</evidence>
<dbReference type="AlphaFoldDB" id="A0A2P7UT42"/>